<evidence type="ECO:0000259" key="5">
    <source>
        <dbReference type="PROSITE" id="PS01124"/>
    </source>
</evidence>
<evidence type="ECO:0000259" key="6">
    <source>
        <dbReference type="PROSITE" id="PS50983"/>
    </source>
</evidence>
<name>A0ABU1QNR8_9BACL</name>
<dbReference type="Pfam" id="PF12833">
    <property type="entry name" value="HTH_18"/>
    <property type="match status" value="1"/>
</dbReference>
<dbReference type="InterPro" id="IPR037923">
    <property type="entry name" value="HTH-like"/>
</dbReference>
<protein>
    <submittedName>
        <fullName evidence="7">ABC-type Fe3+-hydroxamate transport system substrate-binding protein</fullName>
    </submittedName>
</protein>
<comment type="caution">
    <text evidence="7">The sequence shown here is derived from an EMBL/GenBank/DDBJ whole genome shotgun (WGS) entry which is preliminary data.</text>
</comment>
<dbReference type="PROSITE" id="PS50983">
    <property type="entry name" value="FE_B12_PBP"/>
    <property type="match status" value="1"/>
</dbReference>
<feature type="domain" description="Fe/B12 periplasmic-binding" evidence="6">
    <location>
        <begin position="287"/>
        <end position="546"/>
    </location>
</feature>
<keyword evidence="4" id="KW-0804">Transcription</keyword>
<feature type="domain" description="HTH araC/xylS-type" evidence="5">
    <location>
        <begin position="184"/>
        <end position="283"/>
    </location>
</feature>
<evidence type="ECO:0000256" key="1">
    <source>
        <dbReference type="ARBA" id="ARBA00023015"/>
    </source>
</evidence>
<evidence type="ECO:0000313" key="8">
    <source>
        <dbReference type="Proteomes" id="UP001266807"/>
    </source>
</evidence>
<keyword evidence="2" id="KW-0238">DNA-binding</keyword>
<dbReference type="PROSITE" id="PS01124">
    <property type="entry name" value="HTH_ARAC_FAMILY_2"/>
    <property type="match status" value="1"/>
</dbReference>
<dbReference type="PROSITE" id="PS00041">
    <property type="entry name" value="HTH_ARAC_FAMILY_1"/>
    <property type="match status" value="1"/>
</dbReference>
<sequence length="546" mass="63709">MVDIEKNFKHKEYAPLEGMCFKLREIEHIKNQANDWELRLQFIESHMILVAASGQGWLTIDGQFTELRQGSVYVCTPGELIEAAAHSFDERGFYYLRFDVMDDEVSSAHSMQIIKKNSPFPAKGEVIVTSPVSVNTLCDTINQYLQDEDHLKRFRGQILFQELLHTILQDAHLEQGNDSETALDYIKGYIEQHYQKELTIDHLAKVGGMSTRHFMRLFKKRYGCSAIDYLAVFRIEQAQQLMRSGGQNRLRDIARHVGYHDDTYFRRKFKQVSGVPPAAFMQNSRKKIVAYDFPNIGQLIALQINPFAAPADHPWTGYYKRKYHMDAVLPLSSNQWIKREEIRLAEPDFIVGIDTLVSPEEQEMLRKIAPAFFVPWVKNDWRTHLRLIGEFLDKTVTAETWLEKYDRRALFVREQVKHVFKDDRLLILRITGDRYNVLGSRSLGTVFYDDLHVLPVQGVDLLSQNQQITPDQLANFDPDRLLLIVDEDIQSQLSWQTLMNSKLWSDLKAVRNSRVDFLPSYPWVEYTAFTHELMLDEVLKIWRDRA</sequence>
<keyword evidence="1" id="KW-0805">Transcription regulation</keyword>
<dbReference type="Gene3D" id="3.40.50.1980">
    <property type="entry name" value="Nitrogenase molybdenum iron protein domain"/>
    <property type="match status" value="2"/>
</dbReference>
<dbReference type="SUPFAM" id="SSF46689">
    <property type="entry name" value="Homeodomain-like"/>
    <property type="match status" value="2"/>
</dbReference>
<dbReference type="Proteomes" id="UP001266807">
    <property type="component" value="Unassembled WGS sequence"/>
</dbReference>
<accession>A0ABU1QNR8</accession>
<dbReference type="InterPro" id="IPR050204">
    <property type="entry name" value="AraC_XylS_family_regulators"/>
</dbReference>
<dbReference type="EMBL" id="JAVDUG010000010">
    <property type="protein sequence ID" value="MDR6780870.1"/>
    <property type="molecule type" value="Genomic_DNA"/>
</dbReference>
<dbReference type="InterPro" id="IPR002491">
    <property type="entry name" value="ABC_transptr_periplasmic_BD"/>
</dbReference>
<evidence type="ECO:0000256" key="4">
    <source>
        <dbReference type="ARBA" id="ARBA00023163"/>
    </source>
</evidence>
<dbReference type="SUPFAM" id="SSF53807">
    <property type="entry name" value="Helical backbone' metal receptor"/>
    <property type="match status" value="1"/>
</dbReference>
<dbReference type="SUPFAM" id="SSF51215">
    <property type="entry name" value="Regulatory protein AraC"/>
    <property type="match status" value="1"/>
</dbReference>
<dbReference type="PANTHER" id="PTHR46796">
    <property type="entry name" value="HTH-TYPE TRANSCRIPTIONAL ACTIVATOR RHAS-RELATED"/>
    <property type="match status" value="1"/>
</dbReference>
<dbReference type="InterPro" id="IPR009057">
    <property type="entry name" value="Homeodomain-like_sf"/>
</dbReference>
<dbReference type="RefSeq" id="WP_068940988.1">
    <property type="nucleotide sequence ID" value="NZ_JAVDUG010000010.1"/>
</dbReference>
<dbReference type="InterPro" id="IPR018062">
    <property type="entry name" value="HTH_AraC-typ_CS"/>
</dbReference>
<keyword evidence="3" id="KW-0010">Activator</keyword>
<evidence type="ECO:0000256" key="2">
    <source>
        <dbReference type="ARBA" id="ARBA00023125"/>
    </source>
</evidence>
<gene>
    <name evidence="7" type="ORF">J2W98_005178</name>
</gene>
<evidence type="ECO:0000313" key="7">
    <source>
        <dbReference type="EMBL" id="MDR6780870.1"/>
    </source>
</evidence>
<proteinExistence type="predicted"/>
<organism evidence="7 8">
    <name type="scientific">Paenibacillus peoriae</name>
    <dbReference type="NCBI Taxonomy" id="59893"/>
    <lineage>
        <taxon>Bacteria</taxon>
        <taxon>Bacillati</taxon>
        <taxon>Bacillota</taxon>
        <taxon>Bacilli</taxon>
        <taxon>Bacillales</taxon>
        <taxon>Paenibacillaceae</taxon>
        <taxon>Paenibacillus</taxon>
    </lineage>
</organism>
<evidence type="ECO:0000256" key="3">
    <source>
        <dbReference type="ARBA" id="ARBA00023159"/>
    </source>
</evidence>
<keyword evidence="8" id="KW-1185">Reference proteome</keyword>
<reference evidence="7 8" key="1">
    <citation type="submission" date="2023-07" db="EMBL/GenBank/DDBJ databases">
        <title>Sorghum-associated microbial communities from plants grown in Nebraska, USA.</title>
        <authorList>
            <person name="Schachtman D."/>
        </authorList>
    </citation>
    <scope>NUCLEOTIDE SEQUENCE [LARGE SCALE GENOMIC DNA]</scope>
    <source>
        <strain evidence="7 8">BE143</strain>
    </source>
</reference>
<dbReference type="Gene3D" id="1.10.10.60">
    <property type="entry name" value="Homeodomain-like"/>
    <property type="match status" value="2"/>
</dbReference>
<dbReference type="Pfam" id="PF01497">
    <property type="entry name" value="Peripla_BP_2"/>
    <property type="match status" value="1"/>
</dbReference>
<dbReference type="InterPro" id="IPR018060">
    <property type="entry name" value="HTH_AraC"/>
</dbReference>
<dbReference type="SMART" id="SM00342">
    <property type="entry name" value="HTH_ARAC"/>
    <property type="match status" value="1"/>
</dbReference>